<sequence>METHYDKMTILRIAKYYYLDGMNQQEISAIENIHRSQISRILKMARELGYVKIRVSTPESFTADYLGNQLQAMLQLGEVAVAPRLSTNQDQTEALYFFAARKLEEVLPQCNNIGIGLGKTLYHVASQLTTQVSEKKLNFFSTVGFSGTHNPYLQGSVILDNFVRKFNGSPHYNNLPICAAMHLLSPIDQKRYEALNRAYESLDTVILSVGGQLNIDYPYFEEFSLFSKDINISKGLTKSHANLLGHIIYDDGTSLELPDDYCITSMSLSALKKIPNVICIAFGEQKIEPIISIVRQGYVKMLITDEQTAQVMLMKLKNTDF</sequence>
<dbReference type="RefSeq" id="WP_213235947.1">
    <property type="nucleotide sequence ID" value="NZ_JAHBCL010000008.1"/>
</dbReference>
<evidence type="ECO:0000256" key="2">
    <source>
        <dbReference type="ARBA" id="ARBA00023015"/>
    </source>
</evidence>
<dbReference type="EMBL" id="JAHBCL010000008">
    <property type="protein sequence ID" value="MBS7526160.1"/>
    <property type="molecule type" value="Genomic_DNA"/>
</dbReference>
<evidence type="ECO:0000256" key="3">
    <source>
        <dbReference type="ARBA" id="ARBA00023125"/>
    </source>
</evidence>
<evidence type="ECO:0000313" key="6">
    <source>
        <dbReference type="EMBL" id="MBS7526160.1"/>
    </source>
</evidence>
<reference evidence="6 7" key="1">
    <citation type="submission" date="2021-05" db="EMBL/GenBank/DDBJ databases">
        <title>Fusibacter ferrireducens sp. nov., an anaerobic, sulfur- and Fe-reducing bacterium isolated from the mangrove sediment.</title>
        <authorList>
            <person name="Qiu D."/>
        </authorList>
    </citation>
    <scope>NUCLEOTIDE SEQUENCE [LARGE SCALE GENOMIC DNA]</scope>
    <source>
        <strain evidence="6 7">DSM 12116</strain>
    </source>
</reference>
<keyword evidence="3" id="KW-0238">DNA-binding</keyword>
<keyword evidence="2" id="KW-0805">Transcription regulation</keyword>
<protein>
    <recommendedName>
        <fullName evidence="5">Sugar-binding domain-containing protein</fullName>
    </recommendedName>
</protein>
<name>A0ABS5PLX3_9FIRM</name>
<comment type="similarity">
    <text evidence="1">Belongs to the SorC transcriptional regulatory family.</text>
</comment>
<evidence type="ECO:0000259" key="5">
    <source>
        <dbReference type="Pfam" id="PF04198"/>
    </source>
</evidence>
<dbReference type="InterPro" id="IPR007324">
    <property type="entry name" value="Sugar-bd_dom_put"/>
</dbReference>
<dbReference type="PANTHER" id="PTHR34294">
    <property type="entry name" value="TRANSCRIPTIONAL REGULATOR-RELATED"/>
    <property type="match status" value="1"/>
</dbReference>
<dbReference type="Proteomes" id="UP000746471">
    <property type="component" value="Unassembled WGS sequence"/>
</dbReference>
<dbReference type="Gene3D" id="1.10.10.60">
    <property type="entry name" value="Homeodomain-like"/>
    <property type="match status" value="1"/>
</dbReference>
<dbReference type="InterPro" id="IPR037171">
    <property type="entry name" value="NagB/RpiA_transferase-like"/>
</dbReference>
<feature type="domain" description="Sugar-binding" evidence="5">
    <location>
        <begin position="66"/>
        <end position="313"/>
    </location>
</feature>
<organism evidence="6 7">
    <name type="scientific">Fusibacter paucivorans</name>
    <dbReference type="NCBI Taxonomy" id="76009"/>
    <lineage>
        <taxon>Bacteria</taxon>
        <taxon>Bacillati</taxon>
        <taxon>Bacillota</taxon>
        <taxon>Clostridia</taxon>
        <taxon>Eubacteriales</taxon>
        <taxon>Eubacteriales Family XII. Incertae Sedis</taxon>
        <taxon>Fusibacter</taxon>
    </lineage>
</organism>
<evidence type="ECO:0000313" key="7">
    <source>
        <dbReference type="Proteomes" id="UP000746471"/>
    </source>
</evidence>
<dbReference type="Pfam" id="PF04198">
    <property type="entry name" value="Sugar-bind"/>
    <property type="match status" value="1"/>
</dbReference>
<dbReference type="PANTHER" id="PTHR34294:SF1">
    <property type="entry name" value="TRANSCRIPTIONAL REGULATOR LSRR"/>
    <property type="match status" value="1"/>
</dbReference>
<gene>
    <name evidence="6" type="ORF">KHM83_05690</name>
</gene>
<evidence type="ECO:0000256" key="1">
    <source>
        <dbReference type="ARBA" id="ARBA00010466"/>
    </source>
</evidence>
<dbReference type="Gene3D" id="3.40.50.1360">
    <property type="match status" value="1"/>
</dbReference>
<proteinExistence type="inferred from homology"/>
<keyword evidence="4" id="KW-0804">Transcription</keyword>
<dbReference type="SUPFAM" id="SSF100950">
    <property type="entry name" value="NagB/RpiA/CoA transferase-like"/>
    <property type="match status" value="1"/>
</dbReference>
<comment type="caution">
    <text evidence="6">The sequence shown here is derived from an EMBL/GenBank/DDBJ whole genome shotgun (WGS) entry which is preliminary data.</text>
</comment>
<evidence type="ECO:0000256" key="4">
    <source>
        <dbReference type="ARBA" id="ARBA00023163"/>
    </source>
</evidence>
<dbReference type="InterPro" id="IPR051054">
    <property type="entry name" value="SorC_transcr_regulators"/>
</dbReference>
<accession>A0ABS5PLX3</accession>
<keyword evidence="7" id="KW-1185">Reference proteome</keyword>